<proteinExistence type="inferred from homology"/>
<keyword evidence="7" id="KW-0630">Potassium</keyword>
<evidence type="ECO:0000256" key="6">
    <source>
        <dbReference type="ARBA" id="ARBA00022826"/>
    </source>
</evidence>
<evidence type="ECO:0000256" key="3">
    <source>
        <dbReference type="ARBA" id="ARBA00022448"/>
    </source>
</evidence>
<evidence type="ECO:0000313" key="14">
    <source>
        <dbReference type="EMBL" id="KAG2497521.1"/>
    </source>
</evidence>
<evidence type="ECO:0000256" key="7">
    <source>
        <dbReference type="ARBA" id="ARBA00022958"/>
    </source>
</evidence>
<evidence type="ECO:0000313" key="15">
    <source>
        <dbReference type="Proteomes" id="UP000612055"/>
    </source>
</evidence>
<evidence type="ECO:0000256" key="8">
    <source>
        <dbReference type="ARBA" id="ARBA00022989"/>
    </source>
</evidence>
<feature type="compositionally biased region" description="Basic and acidic residues" evidence="12">
    <location>
        <begin position="384"/>
        <end position="410"/>
    </location>
</feature>
<dbReference type="PANTHER" id="PTHR12454">
    <property type="entry name" value="TRIMERIC INTRACELLULAR CATION CHANNEL"/>
    <property type="match status" value="1"/>
</dbReference>
<comment type="similarity">
    <text evidence="2">Belongs to the TMEM38 family.</text>
</comment>
<dbReference type="PANTHER" id="PTHR12454:SF11">
    <property type="entry name" value="GH25683P"/>
    <property type="match status" value="1"/>
</dbReference>
<evidence type="ECO:0000256" key="12">
    <source>
        <dbReference type="SAM" id="MobiDB-lite"/>
    </source>
</evidence>
<protein>
    <submittedName>
        <fullName evidence="14">Uncharacterized protein</fullName>
    </submittedName>
</protein>
<comment type="subcellular location">
    <subcellularLocation>
        <location evidence="1">Endomembrane system</location>
        <topology evidence="1">Multi-pass membrane protein</topology>
    </subcellularLocation>
</comment>
<accession>A0A835Y7L1</accession>
<evidence type="ECO:0000256" key="11">
    <source>
        <dbReference type="ARBA" id="ARBA00023303"/>
    </source>
</evidence>
<keyword evidence="10 13" id="KW-0472">Membrane</keyword>
<feature type="transmembrane region" description="Helical" evidence="13">
    <location>
        <begin position="55"/>
        <end position="77"/>
    </location>
</feature>
<organism evidence="14 15">
    <name type="scientific">Edaphochlamys debaryana</name>
    <dbReference type="NCBI Taxonomy" id="47281"/>
    <lineage>
        <taxon>Eukaryota</taxon>
        <taxon>Viridiplantae</taxon>
        <taxon>Chlorophyta</taxon>
        <taxon>core chlorophytes</taxon>
        <taxon>Chlorophyceae</taxon>
        <taxon>CS clade</taxon>
        <taxon>Chlamydomonadales</taxon>
        <taxon>Chlamydomonadales incertae sedis</taxon>
        <taxon>Edaphochlamys</taxon>
    </lineage>
</organism>
<keyword evidence="9" id="KW-0406">Ion transport</keyword>
<feature type="compositionally biased region" description="Low complexity" evidence="12">
    <location>
        <begin position="284"/>
        <end position="293"/>
    </location>
</feature>
<dbReference type="GO" id="GO:0042802">
    <property type="term" value="F:identical protein binding"/>
    <property type="evidence" value="ECO:0007669"/>
    <property type="project" value="InterPro"/>
</dbReference>
<feature type="compositionally biased region" description="Low complexity" evidence="12">
    <location>
        <begin position="340"/>
        <end position="355"/>
    </location>
</feature>
<evidence type="ECO:0000256" key="10">
    <source>
        <dbReference type="ARBA" id="ARBA00023136"/>
    </source>
</evidence>
<evidence type="ECO:0000256" key="1">
    <source>
        <dbReference type="ARBA" id="ARBA00004127"/>
    </source>
</evidence>
<dbReference type="InterPro" id="IPR007866">
    <property type="entry name" value="TRIC_channel"/>
</dbReference>
<dbReference type="GO" id="GO:0012505">
    <property type="term" value="C:endomembrane system"/>
    <property type="evidence" value="ECO:0007669"/>
    <property type="project" value="UniProtKB-SubCell"/>
</dbReference>
<feature type="transmembrane region" description="Helical" evidence="13">
    <location>
        <begin position="93"/>
        <end position="113"/>
    </location>
</feature>
<evidence type="ECO:0000256" key="2">
    <source>
        <dbReference type="ARBA" id="ARBA00005766"/>
    </source>
</evidence>
<evidence type="ECO:0000256" key="13">
    <source>
        <dbReference type="SAM" id="Phobius"/>
    </source>
</evidence>
<feature type="region of interest" description="Disordered" evidence="12">
    <location>
        <begin position="270"/>
        <end position="328"/>
    </location>
</feature>
<dbReference type="GO" id="GO:0016020">
    <property type="term" value="C:membrane"/>
    <property type="evidence" value="ECO:0007669"/>
    <property type="project" value="InterPro"/>
</dbReference>
<keyword evidence="4" id="KW-0633">Potassium transport</keyword>
<sequence>MDDVLKASRAIVEPFLGVASASDLYGAYKSLPYEMLLLGHCIYVGTMFPELKHRFLLHFLVTYLAGFGGGMLTALLITDPDKAHINILAHNQVGVYLTICWWVMAYCPFNLAARLHSFLPVRMFTKACVTVMRANLMIARVDVAVAMYPTVLAAPLILGTLAGCGGKFLSDALRGGMGVLPGTSELAAPGFVWRSAFLGAAGYWAACKATALLTSAEAAAVLITVLLVHSVVSDLLGAAASDFTYPIARVLHTLSLVPMPTAGPVALAPAKPAPAPAPAKKADVPAPRALPAKPTVPVPKPAPAPVARASSPAPAPVAPAPAPKANGVAKANGAAAPAAVAPAAPPKKQAAEAAPDVSAPKAEVTVVKSGGGGGGEWITVGGGKKADPKKGDAKKKGDKAEAKAESKKAR</sequence>
<gene>
    <name evidence="14" type="ORF">HYH03_004670</name>
</gene>
<feature type="compositionally biased region" description="Pro residues" evidence="12">
    <location>
        <begin position="313"/>
        <end position="322"/>
    </location>
</feature>
<keyword evidence="5 13" id="KW-0812">Transmembrane</keyword>
<dbReference type="GO" id="GO:0005267">
    <property type="term" value="F:potassium channel activity"/>
    <property type="evidence" value="ECO:0007669"/>
    <property type="project" value="UniProtKB-KW"/>
</dbReference>
<keyword evidence="15" id="KW-1185">Reference proteome</keyword>
<evidence type="ECO:0000256" key="9">
    <source>
        <dbReference type="ARBA" id="ARBA00023065"/>
    </source>
</evidence>
<dbReference type="OrthoDB" id="195817at2759"/>
<keyword evidence="8 13" id="KW-1133">Transmembrane helix</keyword>
<reference evidence="14" key="1">
    <citation type="journal article" date="2020" name="bioRxiv">
        <title>Comparative genomics of Chlamydomonas.</title>
        <authorList>
            <person name="Craig R.J."/>
            <person name="Hasan A.R."/>
            <person name="Ness R.W."/>
            <person name="Keightley P.D."/>
        </authorList>
    </citation>
    <scope>NUCLEOTIDE SEQUENCE</scope>
    <source>
        <strain evidence="14">CCAP 11/70</strain>
    </source>
</reference>
<comment type="caution">
    <text evidence="14">The sequence shown here is derived from an EMBL/GenBank/DDBJ whole genome shotgun (WGS) entry which is preliminary data.</text>
</comment>
<evidence type="ECO:0000256" key="4">
    <source>
        <dbReference type="ARBA" id="ARBA00022538"/>
    </source>
</evidence>
<dbReference type="Pfam" id="PF05197">
    <property type="entry name" value="TRIC"/>
    <property type="match status" value="1"/>
</dbReference>
<dbReference type="AlphaFoldDB" id="A0A835Y7L1"/>
<feature type="compositionally biased region" description="Pro residues" evidence="12">
    <location>
        <begin position="294"/>
        <end position="304"/>
    </location>
</feature>
<name>A0A835Y7L1_9CHLO</name>
<feature type="region of interest" description="Disordered" evidence="12">
    <location>
        <begin position="340"/>
        <end position="410"/>
    </location>
</feature>
<dbReference type="Proteomes" id="UP000612055">
    <property type="component" value="Unassembled WGS sequence"/>
</dbReference>
<keyword evidence="11" id="KW-0407">Ion channel</keyword>
<dbReference type="EMBL" id="JAEHOE010000014">
    <property type="protein sequence ID" value="KAG2497521.1"/>
    <property type="molecule type" value="Genomic_DNA"/>
</dbReference>
<keyword evidence="3" id="KW-0813">Transport</keyword>
<keyword evidence="6" id="KW-0631">Potassium channel</keyword>
<evidence type="ECO:0000256" key="5">
    <source>
        <dbReference type="ARBA" id="ARBA00022692"/>
    </source>
</evidence>
<feature type="compositionally biased region" description="Gly residues" evidence="12">
    <location>
        <begin position="369"/>
        <end position="383"/>
    </location>
</feature>